<dbReference type="RefSeq" id="WP_378256741.1">
    <property type="nucleotide sequence ID" value="NZ_JBHSJV010000001.1"/>
</dbReference>
<proteinExistence type="predicted"/>
<keyword evidence="2" id="KW-1185">Reference proteome</keyword>
<sequence length="101" mass="11982">MHIIYETLRIGNKRKDPFKEKLLSINIEVLKKDIQEALREEYHGSTQTINIAIIIPQKGLSPKFDESHIKDSEIRKILNSNFGKYIRHLTLEEIRDNLYNY</sequence>
<reference evidence="2" key="1">
    <citation type="journal article" date="2019" name="Int. J. Syst. Evol. Microbiol.">
        <title>The Global Catalogue of Microorganisms (GCM) 10K type strain sequencing project: providing services to taxonomists for standard genome sequencing and annotation.</title>
        <authorList>
            <consortium name="The Broad Institute Genomics Platform"/>
            <consortium name="The Broad Institute Genome Sequencing Center for Infectious Disease"/>
            <person name="Wu L."/>
            <person name="Ma J."/>
        </authorList>
    </citation>
    <scope>NUCLEOTIDE SEQUENCE [LARGE SCALE GENOMIC DNA]</scope>
    <source>
        <strain evidence="2">KCTC 42423</strain>
    </source>
</reference>
<protein>
    <submittedName>
        <fullName evidence="1">Uncharacterized protein</fullName>
    </submittedName>
</protein>
<organism evidence="1 2">
    <name type="scientific">Aquimarina hainanensis</name>
    <dbReference type="NCBI Taxonomy" id="1578017"/>
    <lineage>
        <taxon>Bacteria</taxon>
        <taxon>Pseudomonadati</taxon>
        <taxon>Bacteroidota</taxon>
        <taxon>Flavobacteriia</taxon>
        <taxon>Flavobacteriales</taxon>
        <taxon>Flavobacteriaceae</taxon>
        <taxon>Aquimarina</taxon>
    </lineage>
</organism>
<dbReference type="EMBL" id="JBHULX010000033">
    <property type="protein sequence ID" value="MFD2592315.1"/>
    <property type="molecule type" value="Genomic_DNA"/>
</dbReference>
<evidence type="ECO:0000313" key="2">
    <source>
        <dbReference type="Proteomes" id="UP001597459"/>
    </source>
</evidence>
<name>A0ABW5NA58_9FLAO</name>
<gene>
    <name evidence="1" type="ORF">ACFSTE_15865</name>
</gene>
<evidence type="ECO:0000313" key="1">
    <source>
        <dbReference type="EMBL" id="MFD2592315.1"/>
    </source>
</evidence>
<dbReference type="Proteomes" id="UP001597459">
    <property type="component" value="Unassembled WGS sequence"/>
</dbReference>
<comment type="caution">
    <text evidence="1">The sequence shown here is derived from an EMBL/GenBank/DDBJ whole genome shotgun (WGS) entry which is preliminary data.</text>
</comment>
<accession>A0ABW5NA58</accession>